<dbReference type="Proteomes" id="UP001239111">
    <property type="component" value="Chromosome 1"/>
</dbReference>
<evidence type="ECO:0000313" key="1">
    <source>
        <dbReference type="EMBL" id="KAJ8686681.1"/>
    </source>
</evidence>
<reference evidence="1" key="1">
    <citation type="submission" date="2023-04" db="EMBL/GenBank/DDBJ databases">
        <title>A chromosome-level genome assembly of the parasitoid wasp Eretmocerus hayati.</title>
        <authorList>
            <person name="Zhong Y."/>
            <person name="Liu S."/>
            <person name="Liu Y."/>
        </authorList>
    </citation>
    <scope>NUCLEOTIDE SEQUENCE</scope>
    <source>
        <strain evidence="1">ZJU_SS_LIU_2023</strain>
    </source>
</reference>
<name>A0ACC2PV69_9HYME</name>
<proteinExistence type="predicted"/>
<gene>
    <name evidence="1" type="ORF">QAD02_022475</name>
</gene>
<organism evidence="1 2">
    <name type="scientific">Eretmocerus hayati</name>
    <dbReference type="NCBI Taxonomy" id="131215"/>
    <lineage>
        <taxon>Eukaryota</taxon>
        <taxon>Metazoa</taxon>
        <taxon>Ecdysozoa</taxon>
        <taxon>Arthropoda</taxon>
        <taxon>Hexapoda</taxon>
        <taxon>Insecta</taxon>
        <taxon>Pterygota</taxon>
        <taxon>Neoptera</taxon>
        <taxon>Endopterygota</taxon>
        <taxon>Hymenoptera</taxon>
        <taxon>Apocrita</taxon>
        <taxon>Proctotrupomorpha</taxon>
        <taxon>Chalcidoidea</taxon>
        <taxon>Aphelinidae</taxon>
        <taxon>Aphelininae</taxon>
        <taxon>Eretmocerus</taxon>
    </lineage>
</organism>
<dbReference type="EMBL" id="CM056741">
    <property type="protein sequence ID" value="KAJ8686681.1"/>
    <property type="molecule type" value="Genomic_DNA"/>
</dbReference>
<keyword evidence="2" id="KW-1185">Reference proteome</keyword>
<evidence type="ECO:0000313" key="2">
    <source>
        <dbReference type="Proteomes" id="UP001239111"/>
    </source>
</evidence>
<sequence>MFSDDVPETPRILVDCFGFLPNSRDIVRRYTITNKNKARVRLISLGAAIQSITVPNENDDMADVILGFDSVDGYLKNRYIGRIVGRVASSFCRKKSCNDEKESRALDMVNWDSCILEEQVVMVYLSRGNLDNGSEYSGDLMVQVKYEWTDDNRLHVDISATSTKSTPIDLSSQCLFNLAGHGMGAKELKTHVITVNADQWAKSDLKKELQSTTIEDVCGTVYDLRFPLQLSSEKLFKVSGGGYNNSLCITAPSAWTYRFHARILHPTSHRFLEIYSNQPSLQLYTANDFPDPKKFYPKDLNDNDKTNKVAKCYDKIVGKDGLPYTRFGCFAAIPRGYPKTKMCDKFPSNILHPGKVYVSRTTYEFGVMT</sequence>
<accession>A0ACC2PV69</accession>
<comment type="caution">
    <text evidence="1">The sequence shown here is derived from an EMBL/GenBank/DDBJ whole genome shotgun (WGS) entry which is preliminary data.</text>
</comment>
<protein>
    <submittedName>
        <fullName evidence="1">Uncharacterized protein</fullName>
    </submittedName>
</protein>